<keyword evidence="13" id="KW-1185">Reference proteome</keyword>
<dbReference type="PROSITE" id="PS50011">
    <property type="entry name" value="PROTEIN_KINASE_DOM"/>
    <property type="match status" value="1"/>
</dbReference>
<dbReference type="Gene3D" id="3.30.200.20">
    <property type="entry name" value="Phosphorylase Kinase, domain 1"/>
    <property type="match status" value="1"/>
</dbReference>
<keyword evidence="5" id="KW-0547">Nucleotide-binding</keyword>
<feature type="region of interest" description="Disordered" evidence="10">
    <location>
        <begin position="579"/>
        <end position="604"/>
    </location>
</feature>
<dbReference type="FunFam" id="1.10.510.10:FF:000028">
    <property type="entry name" value="serine/threonine-protein kinase D6PK-like"/>
    <property type="match status" value="1"/>
</dbReference>
<sequence length="612" mass="67485">MDSKNSARAAPKSHQKTAGVHTVEAKDVRSLPLQVSETNITELTIHEELPKYVQNTSKQVETYENKKPPNSNQKGPPANSSISEFDSCVSSFVLEQAAELVESAVNGTRGSQESSIDQEKKTSEYGSVKNSSFSAKVSDGASSLAKTSGSAKISDRADFVESGKSSICRGSTSTDVSDESTCSSFSSSISKPHKANDVRWEAIQAVRAKDGGLGLGHFRLLKRLGCGDIGSVYLSELSGTKCYFAMKVMDKGSLEGRKKLLRAQTEREILQSLDHPFLPTLYTHFETEKFSCLVMEFCPGGDLHTLRQRQPGKHFPEQAVKFYVAEVLLSLEYLHMLGIVYRDLKPENVLVRDDGHIMLSDFDLSLRCAVSPTLVKTSSMESEPLRKNPAYCMQPACIEPSCIQPSCVAPTTCFSPRLFSSKSKKNQKPKTEIGNQVTPLPELMAEPTDARSMSFVGTHEYLAPEIIKGEGHGSAVDWWTFGIFLYELLFGKTPFKGSGNRATLFNVVGQPLRFPESPIVSFAARDLIRGLLVKEPQHRLAYKRGATEIKQHPFFEGVNWALIRCATPPDIPKPVEIDKMSTPPSSTSEKAVNHKSLPDQKGSNNYLEFDFF</sequence>
<dbReference type="GO" id="GO:0005524">
    <property type="term" value="F:ATP binding"/>
    <property type="evidence" value="ECO:0007669"/>
    <property type="project" value="UniProtKB-KW"/>
</dbReference>
<dbReference type="FunFam" id="1.10.510.10:FF:000295">
    <property type="entry name" value="Serine/threonine-protein kinase AGC1-7"/>
    <property type="match status" value="1"/>
</dbReference>
<evidence type="ECO:0000256" key="10">
    <source>
        <dbReference type="SAM" id="MobiDB-lite"/>
    </source>
</evidence>
<feature type="region of interest" description="Disordered" evidence="10">
    <location>
        <begin position="46"/>
        <end position="82"/>
    </location>
</feature>
<comment type="catalytic activity">
    <reaction evidence="8">
        <text>L-threonyl-[protein] + ATP = O-phospho-L-threonyl-[protein] + ADP + H(+)</text>
        <dbReference type="Rhea" id="RHEA:46608"/>
        <dbReference type="Rhea" id="RHEA-COMP:11060"/>
        <dbReference type="Rhea" id="RHEA-COMP:11605"/>
        <dbReference type="ChEBI" id="CHEBI:15378"/>
        <dbReference type="ChEBI" id="CHEBI:30013"/>
        <dbReference type="ChEBI" id="CHEBI:30616"/>
        <dbReference type="ChEBI" id="CHEBI:61977"/>
        <dbReference type="ChEBI" id="CHEBI:456216"/>
        <dbReference type="EC" id="2.7.11.1"/>
    </reaction>
</comment>
<dbReference type="PANTHER" id="PTHR45637">
    <property type="entry name" value="FLIPPASE KINASE 1-RELATED"/>
    <property type="match status" value="1"/>
</dbReference>
<dbReference type="InterPro" id="IPR008271">
    <property type="entry name" value="Ser/Thr_kinase_AS"/>
</dbReference>
<evidence type="ECO:0000256" key="1">
    <source>
        <dbReference type="ARBA" id="ARBA00009903"/>
    </source>
</evidence>
<evidence type="ECO:0000256" key="8">
    <source>
        <dbReference type="ARBA" id="ARBA00047899"/>
    </source>
</evidence>
<evidence type="ECO:0000313" key="13">
    <source>
        <dbReference type="Proteomes" id="UP001163823"/>
    </source>
</evidence>
<dbReference type="Proteomes" id="UP001163823">
    <property type="component" value="Chromosome 5"/>
</dbReference>
<keyword evidence="4" id="KW-0808">Transferase</keyword>
<keyword evidence="3" id="KW-0723">Serine/threonine-protein kinase</keyword>
<comment type="catalytic activity">
    <reaction evidence="9">
        <text>L-seryl-[protein] + ATP = O-phospho-L-seryl-[protein] + ADP + H(+)</text>
        <dbReference type="Rhea" id="RHEA:17989"/>
        <dbReference type="Rhea" id="RHEA-COMP:9863"/>
        <dbReference type="Rhea" id="RHEA-COMP:11604"/>
        <dbReference type="ChEBI" id="CHEBI:15378"/>
        <dbReference type="ChEBI" id="CHEBI:29999"/>
        <dbReference type="ChEBI" id="CHEBI:30616"/>
        <dbReference type="ChEBI" id="CHEBI:83421"/>
        <dbReference type="ChEBI" id="CHEBI:456216"/>
        <dbReference type="EC" id="2.7.11.1"/>
    </reaction>
</comment>
<feature type="compositionally biased region" description="Polar residues" evidence="10">
    <location>
        <begin position="68"/>
        <end position="82"/>
    </location>
</feature>
<feature type="region of interest" description="Disordered" evidence="10">
    <location>
        <begin position="105"/>
        <end position="127"/>
    </location>
</feature>
<gene>
    <name evidence="12" type="ORF">O6P43_012058</name>
</gene>
<feature type="region of interest" description="Disordered" evidence="10">
    <location>
        <begin position="1"/>
        <end position="26"/>
    </location>
</feature>
<protein>
    <recommendedName>
        <fullName evidence="2">non-specific serine/threonine protein kinase</fullName>
        <ecNumber evidence="2">2.7.11.1</ecNumber>
    </recommendedName>
</protein>
<dbReference type="Pfam" id="PF00069">
    <property type="entry name" value="Pkinase"/>
    <property type="match status" value="2"/>
</dbReference>
<evidence type="ECO:0000259" key="11">
    <source>
        <dbReference type="PROSITE" id="PS50011"/>
    </source>
</evidence>
<evidence type="ECO:0000256" key="4">
    <source>
        <dbReference type="ARBA" id="ARBA00022679"/>
    </source>
</evidence>
<organism evidence="12 13">
    <name type="scientific">Quillaja saponaria</name>
    <name type="common">Soap bark tree</name>
    <dbReference type="NCBI Taxonomy" id="32244"/>
    <lineage>
        <taxon>Eukaryota</taxon>
        <taxon>Viridiplantae</taxon>
        <taxon>Streptophyta</taxon>
        <taxon>Embryophyta</taxon>
        <taxon>Tracheophyta</taxon>
        <taxon>Spermatophyta</taxon>
        <taxon>Magnoliopsida</taxon>
        <taxon>eudicotyledons</taxon>
        <taxon>Gunneridae</taxon>
        <taxon>Pentapetalae</taxon>
        <taxon>rosids</taxon>
        <taxon>fabids</taxon>
        <taxon>Fabales</taxon>
        <taxon>Quillajaceae</taxon>
        <taxon>Quillaja</taxon>
    </lineage>
</organism>
<dbReference type="PROSITE" id="PS00108">
    <property type="entry name" value="PROTEIN_KINASE_ST"/>
    <property type="match status" value="1"/>
</dbReference>
<proteinExistence type="inferred from homology"/>
<dbReference type="FunFam" id="3.30.200.20:FF:000032">
    <property type="entry name" value="Serine/threonine-protein kinase D6PK-like"/>
    <property type="match status" value="1"/>
</dbReference>
<dbReference type="Gene3D" id="1.10.510.10">
    <property type="entry name" value="Transferase(Phosphotransferase) domain 1"/>
    <property type="match status" value="2"/>
</dbReference>
<dbReference type="SMART" id="SM00220">
    <property type="entry name" value="S_TKc"/>
    <property type="match status" value="1"/>
</dbReference>
<feature type="compositionally biased region" description="Polar residues" evidence="10">
    <location>
        <begin position="105"/>
        <end position="115"/>
    </location>
</feature>
<reference evidence="12" key="1">
    <citation type="journal article" date="2023" name="Science">
        <title>Elucidation of the pathway for biosynthesis of saponin adjuvants from the soapbark tree.</title>
        <authorList>
            <person name="Reed J."/>
            <person name="Orme A."/>
            <person name="El-Demerdash A."/>
            <person name="Owen C."/>
            <person name="Martin L.B.B."/>
            <person name="Misra R.C."/>
            <person name="Kikuchi S."/>
            <person name="Rejzek M."/>
            <person name="Martin A.C."/>
            <person name="Harkess A."/>
            <person name="Leebens-Mack J."/>
            <person name="Louveau T."/>
            <person name="Stephenson M.J."/>
            <person name="Osbourn A."/>
        </authorList>
    </citation>
    <scope>NUCLEOTIDE SEQUENCE</scope>
    <source>
        <strain evidence="12">S10</strain>
    </source>
</reference>
<dbReference type="EC" id="2.7.11.1" evidence="2"/>
<evidence type="ECO:0000313" key="12">
    <source>
        <dbReference type="EMBL" id="KAJ7967856.1"/>
    </source>
</evidence>
<name>A0AAD7PTN6_QUISA</name>
<evidence type="ECO:0000256" key="9">
    <source>
        <dbReference type="ARBA" id="ARBA00048679"/>
    </source>
</evidence>
<comment type="caution">
    <text evidence="12">The sequence shown here is derived from an EMBL/GenBank/DDBJ whole genome shotgun (WGS) entry which is preliminary data.</text>
</comment>
<keyword evidence="6 12" id="KW-0418">Kinase</keyword>
<feature type="domain" description="Protein kinase" evidence="11">
    <location>
        <begin position="218"/>
        <end position="555"/>
    </location>
</feature>
<dbReference type="CDD" id="cd05574">
    <property type="entry name" value="STKc_phototropin_like"/>
    <property type="match status" value="1"/>
</dbReference>
<dbReference type="SUPFAM" id="SSF56112">
    <property type="entry name" value="Protein kinase-like (PK-like)"/>
    <property type="match status" value="1"/>
</dbReference>
<evidence type="ECO:0000256" key="3">
    <source>
        <dbReference type="ARBA" id="ARBA00022527"/>
    </source>
</evidence>
<dbReference type="KEGG" id="qsa:O6P43_012058"/>
<dbReference type="GO" id="GO:0004674">
    <property type="term" value="F:protein serine/threonine kinase activity"/>
    <property type="evidence" value="ECO:0007669"/>
    <property type="project" value="UniProtKB-KW"/>
</dbReference>
<evidence type="ECO:0000256" key="5">
    <source>
        <dbReference type="ARBA" id="ARBA00022741"/>
    </source>
</evidence>
<keyword evidence="7" id="KW-0067">ATP-binding</keyword>
<evidence type="ECO:0000256" key="7">
    <source>
        <dbReference type="ARBA" id="ARBA00022840"/>
    </source>
</evidence>
<evidence type="ECO:0000256" key="2">
    <source>
        <dbReference type="ARBA" id="ARBA00012513"/>
    </source>
</evidence>
<dbReference type="InterPro" id="IPR000719">
    <property type="entry name" value="Prot_kinase_dom"/>
</dbReference>
<dbReference type="InterPro" id="IPR011009">
    <property type="entry name" value="Kinase-like_dom_sf"/>
</dbReference>
<dbReference type="AlphaFoldDB" id="A0AAD7PTN6"/>
<comment type="similarity">
    <text evidence="1">Belongs to the protein kinase superfamily. AGC Ser/Thr protein kinase family.</text>
</comment>
<dbReference type="EMBL" id="JARAOO010000005">
    <property type="protein sequence ID" value="KAJ7967856.1"/>
    <property type="molecule type" value="Genomic_DNA"/>
</dbReference>
<evidence type="ECO:0000256" key="6">
    <source>
        <dbReference type="ARBA" id="ARBA00022777"/>
    </source>
</evidence>
<accession>A0AAD7PTN6</accession>